<proteinExistence type="predicted"/>
<keyword evidence="2" id="KW-1185">Reference proteome</keyword>
<reference evidence="1 2" key="1">
    <citation type="submission" date="2020-07" db="EMBL/GenBank/DDBJ databases">
        <title>Comparative genomics of pyrophilous fungi reveals a link between fire events and developmental genes.</title>
        <authorList>
            <consortium name="DOE Joint Genome Institute"/>
            <person name="Steindorff A.S."/>
            <person name="Carver A."/>
            <person name="Calhoun S."/>
            <person name="Stillman K."/>
            <person name="Liu H."/>
            <person name="Lipzen A."/>
            <person name="Pangilinan J."/>
            <person name="Labutti K."/>
            <person name="Bruns T.D."/>
            <person name="Grigoriev I.V."/>
        </authorList>
    </citation>
    <scope>NUCLEOTIDE SEQUENCE [LARGE SCALE GENOMIC DNA]</scope>
    <source>
        <strain evidence="1 2">CBS 144469</strain>
    </source>
</reference>
<evidence type="ECO:0000313" key="1">
    <source>
        <dbReference type="EMBL" id="KAF6754794.1"/>
    </source>
</evidence>
<dbReference type="AlphaFoldDB" id="A0A8H6HX65"/>
<protein>
    <submittedName>
        <fullName evidence="1">Uncharacterized protein</fullName>
    </submittedName>
</protein>
<dbReference type="Proteomes" id="UP000521943">
    <property type="component" value="Unassembled WGS sequence"/>
</dbReference>
<comment type="caution">
    <text evidence="1">The sequence shown here is derived from an EMBL/GenBank/DDBJ whole genome shotgun (WGS) entry which is preliminary data.</text>
</comment>
<sequence length="364" mass="39754">MSLSTHPTKASTVRKHVKKLDRIAVNMDAAKLPHSAGGSWMGRRGGDGMKTWQLNDLLNNEGFTLVKYKPGFNTVIIDKEERMIAALIDKPADDGWPAVVEEAARCLRAVRVTGNANGAFHTEDASTRRGNFLQVPVGVSFGGGQKRPGNLYYHIRARRLIAQSILRNRAIQRIAGVQSSAFAFLNPKLFQRYTQVINSLFESQPNLVRNFRNSTFPAASFNCGPASISFDHHDFNNLSFGPCALTPLGNFDYTLGGHLILFELKLVLEFPPGTTVLLPSAALRHGNTAIQPGEDRMSIAQYGAGGLFRWSAYGFCSGKSLDSTAEGHAYRLSVDGGPGERWMEGLKLYSTPNSLVSDHAEVSG</sequence>
<organism evidence="1 2">
    <name type="scientific">Ephemerocybe angulata</name>
    <dbReference type="NCBI Taxonomy" id="980116"/>
    <lineage>
        <taxon>Eukaryota</taxon>
        <taxon>Fungi</taxon>
        <taxon>Dikarya</taxon>
        <taxon>Basidiomycota</taxon>
        <taxon>Agaricomycotina</taxon>
        <taxon>Agaricomycetes</taxon>
        <taxon>Agaricomycetidae</taxon>
        <taxon>Agaricales</taxon>
        <taxon>Agaricineae</taxon>
        <taxon>Psathyrellaceae</taxon>
        <taxon>Ephemerocybe</taxon>
    </lineage>
</organism>
<dbReference type="Gene3D" id="3.60.130.30">
    <property type="match status" value="1"/>
</dbReference>
<evidence type="ECO:0000313" key="2">
    <source>
        <dbReference type="Proteomes" id="UP000521943"/>
    </source>
</evidence>
<dbReference type="OrthoDB" id="3202607at2759"/>
<accession>A0A8H6HX65</accession>
<dbReference type="EMBL" id="JACGCI010000033">
    <property type="protein sequence ID" value="KAF6754794.1"/>
    <property type="molecule type" value="Genomic_DNA"/>
</dbReference>
<gene>
    <name evidence="1" type="ORF">DFP72DRAFT_898782</name>
</gene>
<name>A0A8H6HX65_9AGAR</name>